<feature type="domain" description="C2H2-type" evidence="11">
    <location>
        <begin position="1044"/>
        <end position="1072"/>
    </location>
</feature>
<feature type="domain" description="C2H2-type" evidence="11">
    <location>
        <begin position="1158"/>
        <end position="1188"/>
    </location>
</feature>
<feature type="compositionally biased region" description="Acidic residues" evidence="10">
    <location>
        <begin position="775"/>
        <end position="792"/>
    </location>
</feature>
<feature type="compositionally biased region" description="Polar residues" evidence="10">
    <location>
        <begin position="463"/>
        <end position="472"/>
    </location>
</feature>
<evidence type="ECO:0000256" key="10">
    <source>
        <dbReference type="SAM" id="MobiDB-lite"/>
    </source>
</evidence>
<evidence type="ECO:0000259" key="13">
    <source>
        <dbReference type="PROSITE" id="PS50950"/>
    </source>
</evidence>
<keyword evidence="3 8" id="KW-0863">Zinc-finger</keyword>
<evidence type="ECO:0000313" key="15">
    <source>
        <dbReference type="Proteomes" id="UP001186944"/>
    </source>
</evidence>
<dbReference type="SUPFAM" id="SSF57667">
    <property type="entry name" value="beta-beta-alpha zinc fingers"/>
    <property type="match status" value="4"/>
</dbReference>
<evidence type="ECO:0000256" key="2">
    <source>
        <dbReference type="ARBA" id="ARBA00022737"/>
    </source>
</evidence>
<feature type="compositionally biased region" description="Acidic residues" evidence="10">
    <location>
        <begin position="689"/>
        <end position="698"/>
    </location>
</feature>
<dbReference type="GO" id="GO:0008270">
    <property type="term" value="F:zinc ion binding"/>
    <property type="evidence" value="ECO:0007669"/>
    <property type="project" value="UniProtKB-KW"/>
</dbReference>
<evidence type="ECO:0000313" key="14">
    <source>
        <dbReference type="EMBL" id="KAK3084648.1"/>
    </source>
</evidence>
<dbReference type="GO" id="GO:0003677">
    <property type="term" value="F:DNA binding"/>
    <property type="evidence" value="ECO:0007669"/>
    <property type="project" value="UniProtKB-UniRule"/>
</dbReference>
<proteinExistence type="predicted"/>
<keyword evidence="5" id="KW-0805">Transcription regulation</keyword>
<sequence>MTISCCVTGCPNRSGKNNCSFFRFPLGKGKEKLLKLWLTKINRVDPRYGPASDKMWKPTHNSAICSQHFTPESFTRNPKVAQMCGYTDLKRLVLEKDAYPTIFPKSQMEIEREAKRQASPYATSFHSSKRRAFQKREKQRILAEAFAEYDKNNKTVIKPDPDPVQHDPMKPDSVLKELASVPMETDPTNVIVKPDPDSKPDSVPLQLYPLTVESDPLLVELFHFPLKPDPVPKEPNSLKIKQDPVPLETDNVLVKLGPNPVEKDPDFVLPHPFPVLPDPILVEPDPRLEQNSVPMEPIHVSSEPDNIHRPPDSVPVEKYPSPMEPNPVPMEPIPISVEPALVPVEKDPDLVLPEPVPVESDSSSVEQNPVSVEPDDTPMKPGPLIMEPESNDMEHNNQESNQGIQMESSANAMPPQSARSNLFEEKVCITVLHVYSDASRSNLPPQIHILGKENQINLKESSIDVPNTSSCSSDKENIKDYNPGQPDYRSLGSGLNVVCSDEVNDCPRPLQSATVKSATDKSATVQSATDKSATVKSVQAEICDKDIELPLCLSCEDEKDGRLPQEDDCRKEMYVSNSTQTPIESIHYKVGESDEDNVDTREVEMEESNVAGIHPSKNKGSKRKSKPGKKVGELDEDNIGTREKEIEESNDAGIHSSEGKGSKSKAKPGKKRKYSSSEEEDPSFKVSESDAESAEETPDFTSVSWTSKDQSRYGLRKRKRSVISKLKEMDEAFSDEDDMESEEESEPLKSKIIKESEDEHDEDYVPDFEEHTLQEEEEEDDEFAPVGEEEESEARKEFMEIGPFKKKKSVCKWVQKEGGSESEPTKVIQNNTECKNSNIKALASLPDELCLGLSSLKQGMGVFCMVPLAKGTQLGPLEGEGRTYEEMNKEQDLTNVWMVPIHKKEEENPEDKNYVCMDNEMNSNWCRYLQASTLVNRCNLDYFVDENKQIIFKTFKLVKPGEELICHFDRSTVNAYVKEYATLTCCDCKIKFDSDILLTKHKLIFHTFGLSHLKSQCSLCKKIFPSYTKLKQHCLSEHDGSGAHRCRECGKEFLKKDCLVQHKKRMHEDGKEKNFICDICGKGFKFSSDLRGHRRKHDAPTYKCQTCGRMFQRNSALIRHQNVHNPDKKYTCQFCGKGFISSNILKVHLLTHSKQRPFQCTESGCDAAYTTKQQLQFHYKKTHNYTTESMPEITRSLPYTMEAYAERADDSSLDFQTNTSTCSTEETKSSSSQLWT</sequence>
<gene>
    <name evidence="14" type="ORF">FSP39_016872</name>
</gene>
<organism evidence="14 15">
    <name type="scientific">Pinctada imbricata</name>
    <name type="common">Atlantic pearl-oyster</name>
    <name type="synonym">Pinctada martensii</name>
    <dbReference type="NCBI Taxonomy" id="66713"/>
    <lineage>
        <taxon>Eukaryota</taxon>
        <taxon>Metazoa</taxon>
        <taxon>Spiralia</taxon>
        <taxon>Lophotrochozoa</taxon>
        <taxon>Mollusca</taxon>
        <taxon>Bivalvia</taxon>
        <taxon>Autobranchia</taxon>
        <taxon>Pteriomorphia</taxon>
        <taxon>Pterioida</taxon>
        <taxon>Pterioidea</taxon>
        <taxon>Pteriidae</taxon>
        <taxon>Pinctada</taxon>
    </lineage>
</organism>
<dbReference type="PROSITE" id="PS50950">
    <property type="entry name" value="ZF_THAP"/>
    <property type="match status" value="1"/>
</dbReference>
<evidence type="ECO:0000256" key="4">
    <source>
        <dbReference type="ARBA" id="ARBA00022833"/>
    </source>
</evidence>
<dbReference type="InterPro" id="IPR046341">
    <property type="entry name" value="SET_dom_sf"/>
</dbReference>
<dbReference type="InterPro" id="IPR006612">
    <property type="entry name" value="THAP_Znf"/>
</dbReference>
<dbReference type="InterPro" id="IPR001214">
    <property type="entry name" value="SET_dom"/>
</dbReference>
<feature type="domain" description="C2H2-type" evidence="11">
    <location>
        <begin position="1102"/>
        <end position="1129"/>
    </location>
</feature>
<dbReference type="PROSITE" id="PS50157">
    <property type="entry name" value="ZINC_FINGER_C2H2_2"/>
    <property type="match status" value="6"/>
</dbReference>
<evidence type="ECO:0000256" key="6">
    <source>
        <dbReference type="ARBA" id="ARBA00023125"/>
    </source>
</evidence>
<dbReference type="FunFam" id="3.30.160.60:FF:000340">
    <property type="entry name" value="zinc finger protein 473 isoform X1"/>
    <property type="match status" value="1"/>
</dbReference>
<feature type="domain" description="THAP-type" evidence="13">
    <location>
        <begin position="1"/>
        <end position="103"/>
    </location>
</feature>
<feature type="compositionally biased region" description="Basic residues" evidence="10">
    <location>
        <begin position="616"/>
        <end position="629"/>
    </location>
</feature>
<feature type="compositionally biased region" description="Polar residues" evidence="10">
    <location>
        <begin position="699"/>
        <end position="708"/>
    </location>
</feature>
<feature type="region of interest" description="Disordered" evidence="10">
    <location>
        <begin position="354"/>
        <end position="400"/>
    </location>
</feature>
<feature type="compositionally biased region" description="Low complexity" evidence="10">
    <location>
        <begin position="354"/>
        <end position="366"/>
    </location>
</feature>
<dbReference type="Gene3D" id="3.30.160.60">
    <property type="entry name" value="Classic Zinc Finger"/>
    <property type="match status" value="5"/>
</dbReference>
<dbReference type="Proteomes" id="UP001186944">
    <property type="component" value="Unassembled WGS sequence"/>
</dbReference>
<evidence type="ECO:0000256" key="8">
    <source>
        <dbReference type="PROSITE-ProRule" id="PRU00042"/>
    </source>
</evidence>
<feature type="domain" description="C2H2-type" evidence="11">
    <location>
        <begin position="1075"/>
        <end position="1102"/>
    </location>
</feature>
<feature type="domain" description="C2H2-type" evidence="11">
    <location>
        <begin position="1130"/>
        <end position="1157"/>
    </location>
</feature>
<feature type="compositionally biased region" description="Low complexity" evidence="10">
    <location>
        <begin position="1217"/>
        <end position="1236"/>
    </location>
</feature>
<feature type="compositionally biased region" description="Basic and acidic residues" evidence="10">
    <location>
        <begin position="559"/>
        <end position="573"/>
    </location>
</feature>
<dbReference type="SUPFAM" id="SSF82199">
    <property type="entry name" value="SET domain"/>
    <property type="match status" value="1"/>
</dbReference>
<keyword evidence="7" id="KW-0804">Transcription</keyword>
<evidence type="ECO:0000256" key="3">
    <source>
        <dbReference type="ARBA" id="ARBA00022771"/>
    </source>
</evidence>
<evidence type="ECO:0000256" key="1">
    <source>
        <dbReference type="ARBA" id="ARBA00022723"/>
    </source>
</evidence>
<dbReference type="FunFam" id="3.30.160.60:FF:000100">
    <property type="entry name" value="Zinc finger 45-like"/>
    <property type="match status" value="1"/>
</dbReference>
<dbReference type="GO" id="GO:0010468">
    <property type="term" value="P:regulation of gene expression"/>
    <property type="evidence" value="ECO:0007669"/>
    <property type="project" value="TreeGrafter"/>
</dbReference>
<evidence type="ECO:0000259" key="11">
    <source>
        <dbReference type="PROSITE" id="PS50157"/>
    </source>
</evidence>
<evidence type="ECO:0000256" key="5">
    <source>
        <dbReference type="ARBA" id="ARBA00023015"/>
    </source>
</evidence>
<keyword evidence="1" id="KW-0479">Metal-binding</keyword>
<dbReference type="SMART" id="SM00355">
    <property type="entry name" value="ZnF_C2H2"/>
    <property type="match status" value="7"/>
</dbReference>
<dbReference type="Pfam" id="PF00096">
    <property type="entry name" value="zf-C2H2"/>
    <property type="match status" value="2"/>
</dbReference>
<evidence type="ECO:0000256" key="7">
    <source>
        <dbReference type="ARBA" id="ARBA00023163"/>
    </source>
</evidence>
<dbReference type="InterPro" id="IPR013087">
    <property type="entry name" value="Znf_C2H2_type"/>
</dbReference>
<dbReference type="InterPro" id="IPR050331">
    <property type="entry name" value="Zinc_finger"/>
</dbReference>
<feature type="compositionally biased region" description="Basic and acidic residues" evidence="10">
    <location>
        <begin position="586"/>
        <end position="603"/>
    </location>
</feature>
<feature type="compositionally biased region" description="Acidic residues" evidence="10">
    <location>
        <begin position="758"/>
        <end position="767"/>
    </location>
</feature>
<accession>A0AA88XHI8</accession>
<dbReference type="FunFam" id="3.30.160.60:FF:000446">
    <property type="entry name" value="Zinc finger protein"/>
    <property type="match status" value="1"/>
</dbReference>
<feature type="compositionally biased region" description="Basic and acidic residues" evidence="10">
    <location>
        <begin position="746"/>
        <end position="757"/>
    </location>
</feature>
<feature type="domain" description="SET" evidence="12">
    <location>
        <begin position="847"/>
        <end position="969"/>
    </location>
</feature>
<dbReference type="EMBL" id="VSWD01000013">
    <property type="protein sequence ID" value="KAK3084648.1"/>
    <property type="molecule type" value="Genomic_DNA"/>
</dbReference>
<dbReference type="SMART" id="SM00980">
    <property type="entry name" value="THAP"/>
    <property type="match status" value="1"/>
</dbReference>
<feature type="region of interest" description="Disordered" evidence="10">
    <location>
        <begin position="1215"/>
        <end position="1236"/>
    </location>
</feature>
<keyword evidence="2" id="KW-0677">Repeat</keyword>
<dbReference type="PANTHER" id="PTHR16515">
    <property type="entry name" value="PR DOMAIN ZINC FINGER PROTEIN"/>
    <property type="match status" value="1"/>
</dbReference>
<dbReference type="SMART" id="SM00317">
    <property type="entry name" value="SET"/>
    <property type="match status" value="1"/>
</dbReference>
<feature type="domain" description="C2H2-type" evidence="11">
    <location>
        <begin position="1015"/>
        <end position="1043"/>
    </location>
</feature>
<dbReference type="Gene3D" id="2.170.270.10">
    <property type="entry name" value="SET domain"/>
    <property type="match status" value="1"/>
</dbReference>
<feature type="region of interest" description="Disordered" evidence="10">
    <location>
        <begin position="559"/>
        <end position="796"/>
    </location>
</feature>
<keyword evidence="4" id="KW-0862">Zinc</keyword>
<evidence type="ECO:0000256" key="9">
    <source>
        <dbReference type="PROSITE-ProRule" id="PRU00309"/>
    </source>
</evidence>
<keyword evidence="15" id="KW-1185">Reference proteome</keyword>
<feature type="compositionally biased region" description="Basic residues" evidence="10">
    <location>
        <begin position="662"/>
        <end position="674"/>
    </location>
</feature>
<dbReference type="AlphaFoldDB" id="A0AA88XHI8"/>
<reference evidence="14" key="1">
    <citation type="submission" date="2019-08" db="EMBL/GenBank/DDBJ databases">
        <title>The improved chromosome-level genome for the pearl oyster Pinctada fucata martensii using PacBio sequencing and Hi-C.</title>
        <authorList>
            <person name="Zheng Z."/>
        </authorList>
    </citation>
    <scope>NUCLEOTIDE SEQUENCE</scope>
    <source>
        <strain evidence="14">ZZ-2019</strain>
        <tissue evidence="14">Adductor muscle</tissue>
    </source>
</reference>
<name>A0AA88XHI8_PINIB</name>
<dbReference type="PANTHER" id="PTHR16515:SF35">
    <property type="entry name" value="FEZ FAMILY ZINC FINGER PROTEIN 2"/>
    <property type="match status" value="1"/>
</dbReference>
<feature type="compositionally biased region" description="Acidic residues" evidence="10">
    <location>
        <begin position="731"/>
        <end position="745"/>
    </location>
</feature>
<keyword evidence="6 9" id="KW-0238">DNA-binding</keyword>
<dbReference type="SUPFAM" id="SSF57716">
    <property type="entry name" value="Glucocorticoid receptor-like (DNA-binding domain)"/>
    <property type="match status" value="1"/>
</dbReference>
<protein>
    <submittedName>
        <fullName evidence="14">Uncharacterized protein</fullName>
    </submittedName>
</protein>
<evidence type="ECO:0000259" key="12">
    <source>
        <dbReference type="PROSITE" id="PS50280"/>
    </source>
</evidence>
<dbReference type="PROSITE" id="PS00028">
    <property type="entry name" value="ZINC_FINGER_C2H2_1"/>
    <property type="match status" value="6"/>
</dbReference>
<dbReference type="GO" id="GO:0005634">
    <property type="term" value="C:nucleus"/>
    <property type="evidence" value="ECO:0007669"/>
    <property type="project" value="UniProtKB-ARBA"/>
</dbReference>
<dbReference type="PROSITE" id="PS50280">
    <property type="entry name" value="SET"/>
    <property type="match status" value="1"/>
</dbReference>
<dbReference type="Pfam" id="PF05485">
    <property type="entry name" value="THAP"/>
    <property type="match status" value="1"/>
</dbReference>
<comment type="caution">
    <text evidence="14">The sequence shown here is derived from an EMBL/GenBank/DDBJ whole genome shotgun (WGS) entry which is preliminary data.</text>
</comment>
<feature type="region of interest" description="Disordered" evidence="10">
    <location>
        <begin position="463"/>
        <end position="485"/>
    </location>
</feature>
<dbReference type="InterPro" id="IPR036236">
    <property type="entry name" value="Znf_C2H2_sf"/>
</dbReference>
<dbReference type="Pfam" id="PF21549">
    <property type="entry name" value="PRDM2_PR"/>
    <property type="match status" value="1"/>
</dbReference>